<evidence type="ECO:0000313" key="2">
    <source>
        <dbReference type="Proteomes" id="UP000650628"/>
    </source>
</evidence>
<proteinExistence type="predicted"/>
<keyword evidence="2" id="KW-1185">Reference proteome</keyword>
<protein>
    <submittedName>
        <fullName evidence="1">Uncharacterized protein</fullName>
    </submittedName>
</protein>
<organism evidence="1 2">
    <name type="scientific">Planotetraspora mira</name>
    <dbReference type="NCBI Taxonomy" id="58121"/>
    <lineage>
        <taxon>Bacteria</taxon>
        <taxon>Bacillati</taxon>
        <taxon>Actinomycetota</taxon>
        <taxon>Actinomycetes</taxon>
        <taxon>Streptosporangiales</taxon>
        <taxon>Streptosporangiaceae</taxon>
        <taxon>Planotetraspora</taxon>
    </lineage>
</organism>
<reference evidence="1 2" key="1">
    <citation type="submission" date="2021-01" db="EMBL/GenBank/DDBJ databases">
        <title>Whole genome shotgun sequence of Planotetraspora mira NBRC 15435.</title>
        <authorList>
            <person name="Komaki H."/>
            <person name="Tamura T."/>
        </authorList>
    </citation>
    <scope>NUCLEOTIDE SEQUENCE [LARGE SCALE GENOMIC DNA]</scope>
    <source>
        <strain evidence="1 2">NBRC 15435</strain>
    </source>
</reference>
<dbReference type="Proteomes" id="UP000650628">
    <property type="component" value="Unassembled WGS sequence"/>
</dbReference>
<sequence length="66" mass="7898">MHRVRSRVRLRAYLVEFTSKFPVTKIDGQVLPFQEPPGGHWFMKRPTPEYLEKIAAFEIPMEPRER</sequence>
<name>A0A8J3U581_9ACTN</name>
<comment type="caution">
    <text evidence="1">The sequence shown here is derived from an EMBL/GenBank/DDBJ whole genome shotgun (WGS) entry which is preliminary data.</text>
</comment>
<dbReference type="EMBL" id="BOOO01000037">
    <property type="protein sequence ID" value="GII32940.1"/>
    <property type="molecule type" value="Genomic_DNA"/>
</dbReference>
<accession>A0A8J3U581</accession>
<gene>
    <name evidence="1" type="ORF">Pmi06nite_63820</name>
</gene>
<dbReference type="AlphaFoldDB" id="A0A8J3U581"/>
<evidence type="ECO:0000313" key="1">
    <source>
        <dbReference type="EMBL" id="GII32940.1"/>
    </source>
</evidence>